<organism evidence="2 3">
    <name type="scientific">Pengzhenrongella sicca</name>
    <dbReference type="NCBI Taxonomy" id="2819238"/>
    <lineage>
        <taxon>Bacteria</taxon>
        <taxon>Bacillati</taxon>
        <taxon>Actinomycetota</taxon>
        <taxon>Actinomycetes</taxon>
        <taxon>Micrococcales</taxon>
        <taxon>Pengzhenrongella</taxon>
    </lineage>
</organism>
<dbReference type="SUPFAM" id="SSF159894">
    <property type="entry name" value="YgaC/TfoX-N like"/>
    <property type="match status" value="1"/>
</dbReference>
<dbReference type="EMBL" id="CP071868">
    <property type="protein sequence ID" value="QTE30943.1"/>
    <property type="molecule type" value="Genomic_DNA"/>
</dbReference>
<dbReference type="Pfam" id="PF04993">
    <property type="entry name" value="TfoX_N"/>
    <property type="match status" value="1"/>
</dbReference>
<evidence type="ECO:0000259" key="1">
    <source>
        <dbReference type="Pfam" id="PF04993"/>
    </source>
</evidence>
<dbReference type="KEGG" id="psic:J4E96_08465"/>
<protein>
    <submittedName>
        <fullName evidence="2">TfoX/Sxy family protein</fullName>
    </submittedName>
</protein>
<dbReference type="Gene3D" id="3.30.1460.30">
    <property type="entry name" value="YgaC/TfoX-N like chaperone"/>
    <property type="match status" value="1"/>
</dbReference>
<dbReference type="Proteomes" id="UP000663937">
    <property type="component" value="Chromosome"/>
</dbReference>
<name>A0A8A4ZIU4_9MICO</name>
<sequence length="110" mass="12059">MVYDENLAVRIRATLPADALIDEHKMFGGLVFMLDGHMCCGVVKDSLMLRLGPERAERALAEPHVRPMDLTKRPMPGMVLVDPPGLDDAGLQGWVDVAAGFARQPPARRP</sequence>
<feature type="domain" description="TfoX N-terminal" evidence="1">
    <location>
        <begin position="21"/>
        <end position="99"/>
    </location>
</feature>
<proteinExistence type="predicted"/>
<dbReference type="RefSeq" id="WP_227425321.1">
    <property type="nucleotide sequence ID" value="NZ_CP071868.1"/>
</dbReference>
<dbReference type="AlphaFoldDB" id="A0A8A4ZIU4"/>
<dbReference type="InterPro" id="IPR007076">
    <property type="entry name" value="TfoX_N"/>
</dbReference>
<keyword evidence="3" id="KW-1185">Reference proteome</keyword>
<evidence type="ECO:0000313" key="3">
    <source>
        <dbReference type="Proteomes" id="UP000663937"/>
    </source>
</evidence>
<gene>
    <name evidence="2" type="ORF">J4E96_08465</name>
</gene>
<accession>A0A8A4ZIU4</accession>
<evidence type="ECO:0000313" key="2">
    <source>
        <dbReference type="EMBL" id="QTE30943.1"/>
    </source>
</evidence>
<reference evidence="2" key="1">
    <citation type="submission" date="2021-03" db="EMBL/GenBank/DDBJ databases">
        <title>Pengzhenrongella sicca gen. nov., sp. nov., a new member of suborder Micrococcineae isolated from High-Arctic tundra soil.</title>
        <authorList>
            <person name="Peng F."/>
        </authorList>
    </citation>
    <scope>NUCLEOTIDE SEQUENCE</scope>
    <source>
        <strain evidence="2">LRZ-2</strain>
    </source>
</reference>